<organism evidence="1">
    <name type="scientific">uncultured Caudovirales phage</name>
    <dbReference type="NCBI Taxonomy" id="2100421"/>
    <lineage>
        <taxon>Viruses</taxon>
        <taxon>Duplodnaviria</taxon>
        <taxon>Heunggongvirae</taxon>
        <taxon>Uroviricota</taxon>
        <taxon>Caudoviricetes</taxon>
        <taxon>Peduoviridae</taxon>
        <taxon>Maltschvirus</taxon>
        <taxon>Maltschvirus maltsch</taxon>
    </lineage>
</organism>
<accession>A0A6J5LJG9</accession>
<reference evidence="1" key="1">
    <citation type="submission" date="2020-04" db="EMBL/GenBank/DDBJ databases">
        <authorList>
            <person name="Chiriac C."/>
            <person name="Salcher M."/>
            <person name="Ghai R."/>
            <person name="Kavagutti S V."/>
        </authorList>
    </citation>
    <scope>NUCLEOTIDE SEQUENCE</scope>
</reference>
<dbReference type="EMBL" id="LR796270">
    <property type="protein sequence ID" value="CAB4133246.1"/>
    <property type="molecule type" value="Genomic_DNA"/>
</dbReference>
<gene>
    <name evidence="1" type="ORF">UFOVP250_86</name>
</gene>
<evidence type="ECO:0000313" key="1">
    <source>
        <dbReference type="EMBL" id="CAB4133246.1"/>
    </source>
</evidence>
<sequence length="59" mass="6885">MEMKDAIHLVEVQSRLLGQPLLETLIFMDSQRDEYDQQTIIALNMVMSGFQNLFRQGKL</sequence>
<proteinExistence type="predicted"/>
<protein>
    <submittedName>
        <fullName evidence="1">Uncharacterized protein</fullName>
    </submittedName>
</protein>
<name>A0A6J5LJG9_9CAUD</name>